<evidence type="ECO:0008006" key="3">
    <source>
        <dbReference type="Google" id="ProtNLM"/>
    </source>
</evidence>
<evidence type="ECO:0000313" key="1">
    <source>
        <dbReference type="EMBL" id="OWO92780.1"/>
    </source>
</evidence>
<evidence type="ECO:0000313" key="2">
    <source>
        <dbReference type="Proteomes" id="UP000242519"/>
    </source>
</evidence>
<dbReference type="InterPro" id="IPR036188">
    <property type="entry name" value="FAD/NAD-bd_sf"/>
</dbReference>
<gene>
    <name evidence="1" type="ORF">B2J93_1103</name>
</gene>
<keyword evidence="2" id="KW-1185">Reference proteome</keyword>
<dbReference type="AlphaFoldDB" id="A0A218YS56"/>
<dbReference type="OrthoDB" id="269227at2759"/>
<protein>
    <recommendedName>
        <fullName evidence="3">Glucose-methanol-choline oxidoreductase N-terminal domain-containing protein</fullName>
    </recommendedName>
</protein>
<dbReference type="STRING" id="503106.A0A218YS56"/>
<dbReference type="Gene3D" id="3.50.50.60">
    <property type="entry name" value="FAD/NAD(P)-binding domain"/>
    <property type="match status" value="1"/>
</dbReference>
<accession>A0A218YS56</accession>
<dbReference type="EMBL" id="MZNU01000588">
    <property type="protein sequence ID" value="OWO92780.1"/>
    <property type="molecule type" value="Genomic_DNA"/>
</dbReference>
<dbReference type="Proteomes" id="UP000242519">
    <property type="component" value="Unassembled WGS sequence"/>
</dbReference>
<comment type="caution">
    <text evidence="1">The sequence shown here is derived from an EMBL/GenBank/DDBJ whole genome shotgun (WGS) entry which is preliminary data.</text>
</comment>
<reference evidence="1 2" key="1">
    <citation type="submission" date="2017-04" db="EMBL/GenBank/DDBJ databases">
        <title>Draft genome sequence of Marssonina coronaria NL1: causal agent of apple blotch.</title>
        <authorList>
            <person name="Cheng Q."/>
        </authorList>
    </citation>
    <scope>NUCLEOTIDE SEQUENCE [LARGE SCALE GENOMIC DNA]</scope>
    <source>
        <strain evidence="1 2">NL1</strain>
    </source>
</reference>
<dbReference type="SUPFAM" id="SSF51905">
    <property type="entry name" value="FAD/NAD(P)-binding domain"/>
    <property type="match status" value="1"/>
</dbReference>
<proteinExistence type="predicted"/>
<dbReference type="InParanoid" id="A0A218YS56"/>
<organism evidence="1 2">
    <name type="scientific">Diplocarpon coronariae</name>
    <dbReference type="NCBI Taxonomy" id="2795749"/>
    <lineage>
        <taxon>Eukaryota</taxon>
        <taxon>Fungi</taxon>
        <taxon>Dikarya</taxon>
        <taxon>Ascomycota</taxon>
        <taxon>Pezizomycotina</taxon>
        <taxon>Leotiomycetes</taxon>
        <taxon>Helotiales</taxon>
        <taxon>Drepanopezizaceae</taxon>
        <taxon>Diplocarpon</taxon>
    </lineage>
</organism>
<name>A0A218YS56_9HELO</name>
<sequence length="113" mass="12227">MLYGGFPDHKYDLIIISGKTAGLAIAVRSTENPNIETGVLEAGAATIDDPMIMTPALCPKIIGTSKYDWIYMGVHQNSANNVGFQQHRAKIQGALALSISKCTFEVMHLTMTT</sequence>